<dbReference type="Pfam" id="PF10648">
    <property type="entry name" value="Gmad2"/>
    <property type="match status" value="1"/>
</dbReference>
<proteinExistence type="predicted"/>
<dbReference type="Proteomes" id="UP000230094">
    <property type="component" value="Unassembled WGS sequence"/>
</dbReference>
<comment type="caution">
    <text evidence="2">The sequence shown here is derived from an EMBL/GenBank/DDBJ whole genome shotgun (WGS) entry which is preliminary data.</text>
</comment>
<reference evidence="3" key="1">
    <citation type="submission" date="2017-09" db="EMBL/GenBank/DDBJ databases">
        <title>Depth-based differentiation of microbial function through sediment-hosted aquifers and enrichment of novel symbionts in the deep terrestrial subsurface.</title>
        <authorList>
            <person name="Probst A.J."/>
            <person name="Ladd B."/>
            <person name="Jarett J.K."/>
            <person name="Geller-Mcgrath D.E."/>
            <person name="Sieber C.M.K."/>
            <person name="Emerson J.B."/>
            <person name="Anantharaman K."/>
            <person name="Thomas B.C."/>
            <person name="Malmstrom R."/>
            <person name="Stieglmeier M."/>
            <person name="Klingl A."/>
            <person name="Woyke T."/>
            <person name="Ryan C.M."/>
            <person name="Banfield J.F."/>
        </authorList>
    </citation>
    <scope>NUCLEOTIDE SEQUENCE [LARGE SCALE GENOMIC DNA]</scope>
</reference>
<dbReference type="EMBL" id="PFCQ01000014">
    <property type="protein sequence ID" value="PIR68081.1"/>
    <property type="molecule type" value="Genomic_DNA"/>
</dbReference>
<evidence type="ECO:0000313" key="3">
    <source>
        <dbReference type="Proteomes" id="UP000230094"/>
    </source>
</evidence>
<evidence type="ECO:0000313" key="2">
    <source>
        <dbReference type="EMBL" id="PIR68081.1"/>
    </source>
</evidence>
<name>A0A2H0TAQ7_9BACT</name>
<dbReference type="InterPro" id="IPR018911">
    <property type="entry name" value="Gmad2_Ig-like_dom"/>
</dbReference>
<sequence>MIVMKKIIILVLILIAGYFLFFNDVKAPVDNIDNSIESITYNNASASLIQVELPFPGAVAGKEFSVIGQARGNWFFEASFPIDLLDKDGNILVQTYATAEGDWMTTDFVPFRGEVKAPIEYIGPATLVLKKDNPSDLREHDASISFPITVEY</sequence>
<evidence type="ECO:0000259" key="1">
    <source>
        <dbReference type="Pfam" id="PF10648"/>
    </source>
</evidence>
<dbReference type="AlphaFoldDB" id="A0A2H0TAQ7"/>
<feature type="domain" description="Bacterial spore germination immunoglobulin-like" evidence="1">
    <location>
        <begin position="49"/>
        <end position="136"/>
    </location>
</feature>
<protein>
    <recommendedName>
        <fullName evidence="1">Bacterial spore germination immunoglobulin-like domain-containing protein</fullName>
    </recommendedName>
</protein>
<organism evidence="2 3">
    <name type="scientific">Candidatus Nomurabacteria bacterium CG10_big_fil_rev_8_21_14_0_10_35_16</name>
    <dbReference type="NCBI Taxonomy" id="1974731"/>
    <lineage>
        <taxon>Bacteria</taxon>
        <taxon>Candidatus Nomuraibacteriota</taxon>
    </lineage>
</organism>
<accession>A0A2H0TAQ7</accession>
<gene>
    <name evidence="2" type="ORF">COU49_02790</name>
</gene>